<keyword evidence="2" id="KW-0472">Membrane</keyword>
<dbReference type="SMART" id="SM00457">
    <property type="entry name" value="MACPF"/>
    <property type="match status" value="1"/>
</dbReference>
<dbReference type="GO" id="GO:0002250">
    <property type="term" value="P:adaptive immune response"/>
    <property type="evidence" value="ECO:0007669"/>
    <property type="project" value="UniProtKB-KW"/>
</dbReference>
<protein>
    <recommendedName>
        <fullName evidence="3">MACPF domain-containing protein</fullName>
    </recommendedName>
</protein>
<feature type="compositionally biased region" description="Polar residues" evidence="1">
    <location>
        <begin position="716"/>
        <end position="729"/>
    </location>
</feature>
<feature type="region of interest" description="Disordered" evidence="1">
    <location>
        <begin position="704"/>
        <end position="729"/>
    </location>
</feature>
<feature type="transmembrane region" description="Helical" evidence="2">
    <location>
        <begin position="670"/>
        <end position="691"/>
    </location>
</feature>
<keyword evidence="5" id="KW-1185">Reference proteome</keyword>
<dbReference type="PROSITE" id="PS51412">
    <property type="entry name" value="MACPF_2"/>
    <property type="match status" value="1"/>
</dbReference>
<reference evidence="4" key="2">
    <citation type="submission" date="2025-09" db="UniProtKB">
        <authorList>
            <consortium name="Ensembl"/>
        </authorList>
    </citation>
    <scope>IDENTIFICATION</scope>
</reference>
<feature type="domain" description="MACPF" evidence="3">
    <location>
        <begin position="29"/>
        <end position="357"/>
    </location>
</feature>
<dbReference type="GO" id="GO:0030670">
    <property type="term" value="C:phagocytic vesicle membrane"/>
    <property type="evidence" value="ECO:0007669"/>
    <property type="project" value="UniProtKB-SubCell"/>
</dbReference>
<accession>A0A8C3RVR0</accession>
<evidence type="ECO:0000259" key="3">
    <source>
        <dbReference type="PROSITE" id="PS51412"/>
    </source>
</evidence>
<name>A0A8C3RVR0_CHESE</name>
<dbReference type="CDD" id="cd22579">
    <property type="entry name" value="MPEG1_P2"/>
    <property type="match status" value="1"/>
</dbReference>
<dbReference type="Ensembl" id="ENSCSRT00000005553.1">
    <property type="protein sequence ID" value="ENSCSRP00000005385.1"/>
    <property type="gene ID" value="ENSCSRG00000003968.1"/>
</dbReference>
<dbReference type="PANTHER" id="PTHR31463">
    <property type="entry name" value="MACROPHAGE-EXPRESSED GENE 1 PROTEIN"/>
    <property type="match status" value="1"/>
</dbReference>
<dbReference type="GO" id="GO:0042742">
    <property type="term" value="P:defense response to bacterium"/>
    <property type="evidence" value="ECO:0007669"/>
    <property type="project" value="TreeGrafter"/>
</dbReference>
<dbReference type="GO" id="GO:0045087">
    <property type="term" value="P:innate immune response"/>
    <property type="evidence" value="ECO:0007669"/>
    <property type="project" value="UniProtKB-KW"/>
</dbReference>
<proteinExistence type="predicted"/>
<evidence type="ECO:0000313" key="5">
    <source>
        <dbReference type="Proteomes" id="UP000694403"/>
    </source>
</evidence>
<keyword evidence="2" id="KW-1133">Transmembrane helix</keyword>
<evidence type="ECO:0000256" key="1">
    <source>
        <dbReference type="SAM" id="MobiDB-lite"/>
    </source>
</evidence>
<dbReference type="AlphaFoldDB" id="A0A8C3RVR0"/>
<sequence length="729" mass="78828">MLGVQRGCVLAGKLFKGKFLFLFCGEGKSDDDSAGAGALEPSFQACKRALNVSVLEVLPGGGWDNLRNVEVGRVMSLNYSQCRTTEDGEYLLPDEVEVVPLRESRVEVNAELIEDWLSYTDAFARSINAEASFLGVLNGKFSSGCQETKTHNVYDLTVTTRVQVRHHIYSVKAQPAFTLHPTFRHQLLAIGNQLENNQSQAATYLAELLVLNYGTHVLTRLEAGASLIQEDQVKETFLQDKVAEKASITASASATFFGKVNVGIGAAAQVQDELTKSYLENTVDSRIESRGSVPFYPGITLQKWQEGIPNHLVAIGRAGLPLPFFISPEALPELPAPTAKRVAAVVDKAIHLYYAINTHPGCVKVDASNFNFQANVDDGSCLEASTNFTFGGVFQECRGVSGLGGEEMCQPYRTQNPLTGGFSCPAGFTPIPLHSEERTASKPQAECHEQCHSCWLFFSCCHKECGVRYYSTTVRFTAHWCAATGPVPQDSGFLFGGLYSAGEENPLTGAHACPSYFYPLSLFDGLKVCVSDDYEMGARFGLPFGGFFSCQAGNPLDFFYQDADTAYPMKCPQGYSQHKAYLSDGCQILYCLQAGSLFAQQLAPIKLPPFLRRPSPNASVAETILVLGEGSQAWVKLQGSGHWKPANVTDEREMAQLFQAQSSAGPTGGAVAGISVAVTLVLAAAIAGAVYGTRRYKSRGYQEVQPPSHLVEEQGSYGSTTMSLGTSSA</sequence>
<dbReference type="InterPro" id="IPR039707">
    <property type="entry name" value="MPEG1"/>
</dbReference>
<dbReference type="Proteomes" id="UP000694403">
    <property type="component" value="Unplaced"/>
</dbReference>
<reference evidence="4" key="1">
    <citation type="submission" date="2025-08" db="UniProtKB">
        <authorList>
            <consortium name="Ensembl"/>
        </authorList>
    </citation>
    <scope>IDENTIFICATION</scope>
</reference>
<evidence type="ECO:0000313" key="4">
    <source>
        <dbReference type="Ensembl" id="ENSCSRP00000005385.1"/>
    </source>
</evidence>
<keyword evidence="2" id="KW-0812">Transmembrane</keyword>
<dbReference type="Pfam" id="PF01823">
    <property type="entry name" value="MACPF"/>
    <property type="match status" value="1"/>
</dbReference>
<organism evidence="4 5">
    <name type="scientific">Chelydra serpentina</name>
    <name type="common">Snapping turtle</name>
    <name type="synonym">Testudo serpentina</name>
    <dbReference type="NCBI Taxonomy" id="8475"/>
    <lineage>
        <taxon>Eukaryota</taxon>
        <taxon>Metazoa</taxon>
        <taxon>Chordata</taxon>
        <taxon>Craniata</taxon>
        <taxon>Vertebrata</taxon>
        <taxon>Euteleostomi</taxon>
        <taxon>Archelosauria</taxon>
        <taxon>Testudinata</taxon>
        <taxon>Testudines</taxon>
        <taxon>Cryptodira</taxon>
        <taxon>Durocryptodira</taxon>
        <taxon>Americhelydia</taxon>
        <taxon>Chelydroidea</taxon>
        <taxon>Chelydridae</taxon>
        <taxon>Chelydra</taxon>
    </lineage>
</organism>
<dbReference type="InterPro" id="IPR020864">
    <property type="entry name" value="MACPF"/>
</dbReference>
<evidence type="ECO:0000256" key="2">
    <source>
        <dbReference type="SAM" id="Phobius"/>
    </source>
</evidence>
<dbReference type="PANTHER" id="PTHR31463:SF5">
    <property type="entry name" value="MACROPHAGE-EXPRESSED GENE 1 PROTEIN"/>
    <property type="match status" value="1"/>
</dbReference>